<keyword evidence="1" id="KW-1133">Transmembrane helix</keyword>
<gene>
    <name evidence="2" type="ORF">EX30DRAFT_87794</name>
</gene>
<sequence length="138" mass="15084">MFGGTGIVSATLVTICGAILITWDVLVTKMEAAQPYRCGCGMQLSCATGHECAMETLERALPRFPWCDVGRRRRDAPRTRAARANAEKEFSAVHSGCREPSVTVRIDHGAAKPTTVFMENSFGPFPQGEELAMLRHTL</sequence>
<keyword evidence="1" id="KW-0472">Membrane</keyword>
<protein>
    <submittedName>
        <fullName evidence="2">Uncharacterized protein</fullName>
    </submittedName>
</protein>
<dbReference type="AlphaFoldDB" id="A0A4S2N362"/>
<organism evidence="2 3">
    <name type="scientific">Ascodesmis nigricans</name>
    <dbReference type="NCBI Taxonomy" id="341454"/>
    <lineage>
        <taxon>Eukaryota</taxon>
        <taxon>Fungi</taxon>
        <taxon>Dikarya</taxon>
        <taxon>Ascomycota</taxon>
        <taxon>Pezizomycotina</taxon>
        <taxon>Pezizomycetes</taxon>
        <taxon>Pezizales</taxon>
        <taxon>Ascodesmidaceae</taxon>
        <taxon>Ascodesmis</taxon>
    </lineage>
</organism>
<dbReference type="EMBL" id="ML220113">
    <property type="protein sequence ID" value="TGZ83639.1"/>
    <property type="molecule type" value="Genomic_DNA"/>
</dbReference>
<accession>A0A4S2N362</accession>
<keyword evidence="3" id="KW-1185">Reference proteome</keyword>
<keyword evidence="1" id="KW-0812">Transmembrane</keyword>
<reference evidence="2 3" key="1">
    <citation type="submission" date="2019-04" db="EMBL/GenBank/DDBJ databases">
        <title>Comparative genomics and transcriptomics to analyze fruiting body development in filamentous ascomycetes.</title>
        <authorList>
            <consortium name="DOE Joint Genome Institute"/>
            <person name="Lutkenhaus R."/>
            <person name="Traeger S."/>
            <person name="Breuer J."/>
            <person name="Kuo A."/>
            <person name="Lipzen A."/>
            <person name="Pangilinan J."/>
            <person name="Dilworth D."/>
            <person name="Sandor L."/>
            <person name="Poggeler S."/>
            <person name="Barry K."/>
            <person name="Grigoriev I.V."/>
            <person name="Nowrousian M."/>
        </authorList>
    </citation>
    <scope>NUCLEOTIDE SEQUENCE [LARGE SCALE GENOMIC DNA]</scope>
    <source>
        <strain evidence="2 3">CBS 389.68</strain>
    </source>
</reference>
<feature type="transmembrane region" description="Helical" evidence="1">
    <location>
        <begin position="6"/>
        <end position="27"/>
    </location>
</feature>
<evidence type="ECO:0000313" key="2">
    <source>
        <dbReference type="EMBL" id="TGZ83639.1"/>
    </source>
</evidence>
<name>A0A4S2N362_9PEZI</name>
<evidence type="ECO:0000256" key="1">
    <source>
        <dbReference type="SAM" id="Phobius"/>
    </source>
</evidence>
<evidence type="ECO:0000313" key="3">
    <source>
        <dbReference type="Proteomes" id="UP000298138"/>
    </source>
</evidence>
<dbReference type="Proteomes" id="UP000298138">
    <property type="component" value="Unassembled WGS sequence"/>
</dbReference>
<proteinExistence type="predicted"/>
<dbReference type="InParanoid" id="A0A4S2N362"/>